<evidence type="ECO:0000256" key="2">
    <source>
        <dbReference type="ARBA" id="ARBA00005384"/>
    </source>
</evidence>
<dbReference type="Pfam" id="PF00155">
    <property type="entry name" value="Aminotran_1_2"/>
    <property type="match status" value="1"/>
</dbReference>
<evidence type="ECO:0000256" key="3">
    <source>
        <dbReference type="ARBA" id="ARBA00022576"/>
    </source>
</evidence>
<evidence type="ECO:0000256" key="4">
    <source>
        <dbReference type="ARBA" id="ARBA00022898"/>
    </source>
</evidence>
<dbReference type="CDD" id="cd00609">
    <property type="entry name" value="AAT_like"/>
    <property type="match status" value="1"/>
</dbReference>
<dbReference type="InterPro" id="IPR036388">
    <property type="entry name" value="WH-like_DNA-bd_sf"/>
</dbReference>
<dbReference type="Proteomes" id="UP000640274">
    <property type="component" value="Unassembled WGS sequence"/>
</dbReference>
<dbReference type="EMBL" id="JAELUP010000089">
    <property type="protein sequence ID" value="MBJ6362710.1"/>
    <property type="molecule type" value="Genomic_DNA"/>
</dbReference>
<dbReference type="PANTHER" id="PTHR46577:SF1">
    <property type="entry name" value="HTH-TYPE TRANSCRIPTIONAL REGULATORY PROTEIN GABR"/>
    <property type="match status" value="1"/>
</dbReference>
<dbReference type="Gene3D" id="3.40.640.10">
    <property type="entry name" value="Type I PLP-dependent aspartate aminotransferase-like (Major domain)"/>
    <property type="match status" value="1"/>
</dbReference>
<name>A0A934MLY1_9BACL</name>
<dbReference type="InterPro" id="IPR051446">
    <property type="entry name" value="HTH_trans_reg/aminotransferase"/>
</dbReference>
<dbReference type="Pfam" id="PF00392">
    <property type="entry name" value="GntR"/>
    <property type="match status" value="1"/>
</dbReference>
<dbReference type="InterPro" id="IPR015424">
    <property type="entry name" value="PyrdxlP-dep_Trfase"/>
</dbReference>
<dbReference type="RefSeq" id="WP_199020250.1">
    <property type="nucleotide sequence ID" value="NZ_JAELUP010000089.1"/>
</dbReference>
<dbReference type="GO" id="GO:0030170">
    <property type="term" value="F:pyridoxal phosphate binding"/>
    <property type="evidence" value="ECO:0007669"/>
    <property type="project" value="InterPro"/>
</dbReference>
<dbReference type="InterPro" id="IPR000524">
    <property type="entry name" value="Tscrpt_reg_HTH_GntR"/>
</dbReference>
<keyword evidence="4" id="KW-0663">Pyridoxal phosphate</keyword>
<keyword evidence="7" id="KW-0804">Transcription</keyword>
<feature type="domain" description="HTH gntR-type" evidence="8">
    <location>
        <begin position="1"/>
        <end position="67"/>
    </location>
</feature>
<protein>
    <submittedName>
        <fullName evidence="9">PLP-dependent aminotransferase family protein</fullName>
    </submittedName>
</protein>
<keyword evidence="10" id="KW-1185">Reference proteome</keyword>
<keyword evidence="5" id="KW-0805">Transcription regulation</keyword>
<comment type="caution">
    <text evidence="9">The sequence shown here is derived from an EMBL/GenBank/DDBJ whole genome shotgun (WGS) entry which is preliminary data.</text>
</comment>
<keyword evidence="3 9" id="KW-0808">Transferase</keyword>
<dbReference type="CDD" id="cd07377">
    <property type="entry name" value="WHTH_GntR"/>
    <property type="match status" value="1"/>
</dbReference>
<dbReference type="InterPro" id="IPR015421">
    <property type="entry name" value="PyrdxlP-dep_Trfase_major"/>
</dbReference>
<dbReference type="Gene3D" id="1.10.10.10">
    <property type="entry name" value="Winged helix-like DNA-binding domain superfamily/Winged helix DNA-binding domain"/>
    <property type="match status" value="1"/>
</dbReference>
<dbReference type="SMART" id="SM00345">
    <property type="entry name" value="HTH_GNTR"/>
    <property type="match status" value="1"/>
</dbReference>
<evidence type="ECO:0000256" key="7">
    <source>
        <dbReference type="ARBA" id="ARBA00023163"/>
    </source>
</evidence>
<dbReference type="GO" id="GO:0008483">
    <property type="term" value="F:transaminase activity"/>
    <property type="evidence" value="ECO:0007669"/>
    <property type="project" value="UniProtKB-KW"/>
</dbReference>
<dbReference type="SUPFAM" id="SSF46785">
    <property type="entry name" value="Winged helix' DNA-binding domain"/>
    <property type="match status" value="1"/>
</dbReference>
<dbReference type="InterPro" id="IPR036390">
    <property type="entry name" value="WH_DNA-bd_sf"/>
</dbReference>
<dbReference type="GO" id="GO:0003677">
    <property type="term" value="F:DNA binding"/>
    <property type="evidence" value="ECO:0007669"/>
    <property type="project" value="UniProtKB-KW"/>
</dbReference>
<dbReference type="SUPFAM" id="SSF53383">
    <property type="entry name" value="PLP-dependent transferases"/>
    <property type="match status" value="1"/>
</dbReference>
<accession>A0A934MLY1</accession>
<proteinExistence type="inferred from homology"/>
<keyword evidence="6" id="KW-0238">DNA-binding</keyword>
<keyword evidence="3 9" id="KW-0032">Aminotransferase</keyword>
<dbReference type="PROSITE" id="PS50949">
    <property type="entry name" value="HTH_GNTR"/>
    <property type="match status" value="1"/>
</dbReference>
<evidence type="ECO:0000313" key="10">
    <source>
        <dbReference type="Proteomes" id="UP000640274"/>
    </source>
</evidence>
<dbReference type="InterPro" id="IPR004839">
    <property type="entry name" value="Aminotransferase_I/II_large"/>
</dbReference>
<gene>
    <name evidence="9" type="ORF">JFN88_15935</name>
</gene>
<comment type="cofactor">
    <cofactor evidence="1">
        <name>pyridoxal 5'-phosphate</name>
        <dbReference type="ChEBI" id="CHEBI:597326"/>
    </cofactor>
</comment>
<evidence type="ECO:0000256" key="1">
    <source>
        <dbReference type="ARBA" id="ARBA00001933"/>
    </source>
</evidence>
<comment type="similarity">
    <text evidence="2">In the C-terminal section; belongs to the class-I pyridoxal-phosphate-dependent aminotransferase family.</text>
</comment>
<reference evidence="9" key="1">
    <citation type="submission" date="2020-12" db="EMBL/GenBank/DDBJ databases">
        <authorList>
            <person name="Huq M.A."/>
        </authorList>
    </citation>
    <scope>NUCLEOTIDE SEQUENCE</scope>
    <source>
        <strain evidence="9">MAHUQ-46</strain>
    </source>
</reference>
<evidence type="ECO:0000313" key="9">
    <source>
        <dbReference type="EMBL" id="MBJ6362710.1"/>
    </source>
</evidence>
<dbReference type="GO" id="GO:0003700">
    <property type="term" value="F:DNA-binding transcription factor activity"/>
    <property type="evidence" value="ECO:0007669"/>
    <property type="project" value="InterPro"/>
</dbReference>
<evidence type="ECO:0000259" key="8">
    <source>
        <dbReference type="PROSITE" id="PS50949"/>
    </source>
</evidence>
<dbReference type="AlphaFoldDB" id="A0A934MLY1"/>
<sequence length="447" mass="51038">MTKYMMLLADLETWIDHAKQGDKLPSIRLLARQYNYSHSTIIRALQELEQRHLVYSIPKSGFFVVKNTKDVKEKQSSLLDFVSASPDPDIFPYVDFQHCMNKAIDTYRSELFIYGMPHGLPALIQVIQKQLMSYQVFVNTRQIIITSGVQQALSILSELEFPSGKQKVLVEQPGYHLLMELLETRGIPVAGINRTAKGIDLDELEQLFRTGNIKFFYTIPRFHNPLGSSYDEETKQKIAELAERYDVYIVEDDYMGDFEQNSKSDPIYAYSRASRVIYLKSYSKIIFPGLRVGAAILPESLVEAFTRYKRILDIDSAAMSQAALEIYIKSGMFARHRARVISSYAEKALVLDSALKHLAELHPELVAYIPPAQPMILNHFLLKKRALTGKLISALKQKSILLGSMEPHYLHSFEQLPIVKLNVSQLNINQIQAGMEQLSLIISRMRD</sequence>
<organism evidence="9 10">
    <name type="scientific">Paenibacillus roseus</name>
    <dbReference type="NCBI Taxonomy" id="2798579"/>
    <lineage>
        <taxon>Bacteria</taxon>
        <taxon>Bacillati</taxon>
        <taxon>Bacillota</taxon>
        <taxon>Bacilli</taxon>
        <taxon>Bacillales</taxon>
        <taxon>Paenibacillaceae</taxon>
        <taxon>Paenibacillus</taxon>
    </lineage>
</organism>
<evidence type="ECO:0000256" key="6">
    <source>
        <dbReference type="ARBA" id="ARBA00023125"/>
    </source>
</evidence>
<dbReference type="PANTHER" id="PTHR46577">
    <property type="entry name" value="HTH-TYPE TRANSCRIPTIONAL REGULATORY PROTEIN GABR"/>
    <property type="match status" value="1"/>
</dbReference>
<evidence type="ECO:0000256" key="5">
    <source>
        <dbReference type="ARBA" id="ARBA00023015"/>
    </source>
</evidence>